<dbReference type="RefSeq" id="WP_345252780.1">
    <property type="nucleotide sequence ID" value="NZ_BAABGY010000001.1"/>
</dbReference>
<keyword evidence="3" id="KW-1185">Reference proteome</keyword>
<feature type="chain" id="PRO_5047280840" description="T9SS type A sorting domain-containing protein" evidence="1">
    <location>
        <begin position="18"/>
        <end position="323"/>
    </location>
</feature>
<reference evidence="3" key="1">
    <citation type="journal article" date="2019" name="Int. J. Syst. Evol. Microbiol.">
        <title>The Global Catalogue of Microorganisms (GCM) 10K type strain sequencing project: providing services to taxonomists for standard genome sequencing and annotation.</title>
        <authorList>
            <consortium name="The Broad Institute Genomics Platform"/>
            <consortium name="The Broad Institute Genome Sequencing Center for Infectious Disease"/>
            <person name="Wu L."/>
            <person name="Ma J."/>
        </authorList>
    </citation>
    <scope>NUCLEOTIDE SEQUENCE [LARGE SCALE GENOMIC DNA]</scope>
    <source>
        <strain evidence="3">JCM 17919</strain>
    </source>
</reference>
<evidence type="ECO:0008006" key="4">
    <source>
        <dbReference type="Google" id="ProtNLM"/>
    </source>
</evidence>
<sequence length="323" mass="34256">MNKILLTLLALVLTASANGRILTAINNGTWGTSSTWSPAAVPNDDDTVIIPANRVVTISSNENLNHEYLLLRVMGGLNFVGNGSKLKVGDSSVIFVYPEGIINASHNSQSITIGNSTVMTGSNSGNSVTGPVMASSATGAFQPFSFSTLPVQFLAFSTTRRGADVLVQWATALEVGAFGFEVEFSRDGRTWTTLGLVRAAGNSSSDRRYSYTARNLPAGTLQFRIRQIDLDGTFTYTAIRTVRAGADASGIKLSALSGRLLLEFGEEVRGATVRIFNIGGQLLQEQRLGSAVGQVLVPTSVKGHVVVAVSNNNELATTRQLVL</sequence>
<protein>
    <recommendedName>
        <fullName evidence="4">T9SS type A sorting domain-containing protein</fullName>
    </recommendedName>
</protein>
<dbReference type="Proteomes" id="UP001501725">
    <property type="component" value="Unassembled WGS sequence"/>
</dbReference>
<gene>
    <name evidence="2" type="ORF">GCM10023184_02680</name>
</gene>
<accession>A0ABP8G6G5</accession>
<organism evidence="2 3">
    <name type="scientific">Flaviaesturariibacter amylovorans</name>
    <dbReference type="NCBI Taxonomy" id="1084520"/>
    <lineage>
        <taxon>Bacteria</taxon>
        <taxon>Pseudomonadati</taxon>
        <taxon>Bacteroidota</taxon>
        <taxon>Chitinophagia</taxon>
        <taxon>Chitinophagales</taxon>
        <taxon>Chitinophagaceae</taxon>
        <taxon>Flaviaestuariibacter</taxon>
    </lineage>
</organism>
<evidence type="ECO:0000313" key="2">
    <source>
        <dbReference type="EMBL" id="GAA4318473.1"/>
    </source>
</evidence>
<proteinExistence type="predicted"/>
<dbReference type="EMBL" id="BAABGY010000001">
    <property type="protein sequence ID" value="GAA4318473.1"/>
    <property type="molecule type" value="Genomic_DNA"/>
</dbReference>
<name>A0ABP8G6G5_9BACT</name>
<evidence type="ECO:0000256" key="1">
    <source>
        <dbReference type="SAM" id="SignalP"/>
    </source>
</evidence>
<comment type="caution">
    <text evidence="2">The sequence shown here is derived from an EMBL/GenBank/DDBJ whole genome shotgun (WGS) entry which is preliminary data.</text>
</comment>
<evidence type="ECO:0000313" key="3">
    <source>
        <dbReference type="Proteomes" id="UP001501725"/>
    </source>
</evidence>
<feature type="signal peptide" evidence="1">
    <location>
        <begin position="1"/>
        <end position="17"/>
    </location>
</feature>
<keyword evidence="1" id="KW-0732">Signal</keyword>